<accession>A0A0Q3S420</accession>
<protein>
    <submittedName>
        <fullName evidence="2 3">Uncharacterized protein</fullName>
    </submittedName>
</protein>
<keyword evidence="4" id="KW-1185">Reference proteome</keyword>
<dbReference type="InParanoid" id="A0A0Q3S420"/>
<evidence type="ECO:0000313" key="3">
    <source>
        <dbReference type="EnsemblPlants" id="KQK19962"/>
    </source>
</evidence>
<evidence type="ECO:0000256" key="1">
    <source>
        <dbReference type="SAM" id="MobiDB-lite"/>
    </source>
</evidence>
<reference evidence="2" key="2">
    <citation type="submission" date="2017-06" db="EMBL/GenBank/DDBJ databases">
        <title>WGS assembly of Brachypodium distachyon.</title>
        <authorList>
            <consortium name="The International Brachypodium Initiative"/>
            <person name="Lucas S."/>
            <person name="Harmon-Smith M."/>
            <person name="Lail K."/>
            <person name="Tice H."/>
            <person name="Grimwood J."/>
            <person name="Bruce D."/>
            <person name="Barry K."/>
            <person name="Shu S."/>
            <person name="Lindquist E."/>
            <person name="Wang M."/>
            <person name="Pitluck S."/>
            <person name="Vogel J.P."/>
            <person name="Garvin D.F."/>
            <person name="Mockler T.C."/>
            <person name="Schmutz J."/>
            <person name="Rokhsar D."/>
            <person name="Bevan M.W."/>
        </authorList>
    </citation>
    <scope>NUCLEOTIDE SEQUENCE</scope>
    <source>
        <strain evidence="2">Bd21</strain>
    </source>
</reference>
<reference evidence="3" key="3">
    <citation type="submission" date="2018-08" db="UniProtKB">
        <authorList>
            <consortium name="EnsemblPlants"/>
        </authorList>
    </citation>
    <scope>IDENTIFICATION</scope>
    <source>
        <strain evidence="3">cv. Bd21</strain>
    </source>
</reference>
<dbReference type="EnsemblPlants" id="KQK19962">
    <property type="protein sequence ID" value="KQK19962"/>
    <property type="gene ID" value="BRADI_1g51554v3"/>
</dbReference>
<feature type="region of interest" description="Disordered" evidence="1">
    <location>
        <begin position="1"/>
        <end position="45"/>
    </location>
</feature>
<dbReference type="Proteomes" id="UP000008810">
    <property type="component" value="Chromosome 1"/>
</dbReference>
<evidence type="ECO:0000313" key="2">
    <source>
        <dbReference type="EMBL" id="KQK19962.1"/>
    </source>
</evidence>
<dbReference type="EMBL" id="CM000880">
    <property type="protein sequence ID" value="KQK19962.1"/>
    <property type="molecule type" value="Genomic_DNA"/>
</dbReference>
<organism evidence="2">
    <name type="scientific">Brachypodium distachyon</name>
    <name type="common">Purple false brome</name>
    <name type="synonym">Trachynia distachya</name>
    <dbReference type="NCBI Taxonomy" id="15368"/>
    <lineage>
        <taxon>Eukaryota</taxon>
        <taxon>Viridiplantae</taxon>
        <taxon>Streptophyta</taxon>
        <taxon>Embryophyta</taxon>
        <taxon>Tracheophyta</taxon>
        <taxon>Spermatophyta</taxon>
        <taxon>Magnoliopsida</taxon>
        <taxon>Liliopsida</taxon>
        <taxon>Poales</taxon>
        <taxon>Poaceae</taxon>
        <taxon>BOP clade</taxon>
        <taxon>Pooideae</taxon>
        <taxon>Stipodae</taxon>
        <taxon>Brachypodieae</taxon>
        <taxon>Brachypodium</taxon>
    </lineage>
</organism>
<sequence length="99" mass="10331">MAAGTATTTATAIPKKPTATTAIHTAATTTTPTHTTATRTTATPVAATTMDTSAAVISPLARRISHMPPQPIYPSSFPVALPSLNFFSMIISHYFRSTL</sequence>
<proteinExistence type="predicted"/>
<dbReference type="AlphaFoldDB" id="A0A0Q3S420"/>
<dbReference type="Gramene" id="KQK19962">
    <property type="protein sequence ID" value="KQK19962"/>
    <property type="gene ID" value="BRADI_1g51554v3"/>
</dbReference>
<evidence type="ECO:0000313" key="4">
    <source>
        <dbReference type="Proteomes" id="UP000008810"/>
    </source>
</evidence>
<reference evidence="2 3" key="1">
    <citation type="journal article" date="2010" name="Nature">
        <title>Genome sequencing and analysis of the model grass Brachypodium distachyon.</title>
        <authorList>
            <consortium name="International Brachypodium Initiative"/>
        </authorList>
    </citation>
    <scope>NUCLEOTIDE SEQUENCE [LARGE SCALE GENOMIC DNA]</scope>
    <source>
        <strain evidence="2 3">Bd21</strain>
    </source>
</reference>
<gene>
    <name evidence="2" type="ORF">BRADI_1g51554v3</name>
</gene>
<name>A0A0Q3S420_BRADI</name>